<dbReference type="GeneID" id="301548244"/>
<dbReference type="InterPro" id="IPR003737">
    <property type="entry name" value="GlcNAc_PI_deacetylase-related"/>
</dbReference>
<evidence type="ECO:0000256" key="2">
    <source>
        <dbReference type="SAM" id="MobiDB-lite"/>
    </source>
</evidence>
<accession>A0ABQ2J9X5</accession>
<dbReference type="Pfam" id="PF02585">
    <property type="entry name" value="PIG-L"/>
    <property type="match status" value="1"/>
</dbReference>
<gene>
    <name evidence="3" type="ORF">GCM10012285_24480</name>
</gene>
<comment type="caution">
    <text evidence="3">The sequence shown here is derived from an EMBL/GenBank/DDBJ whole genome shotgun (WGS) entry which is preliminary data.</text>
</comment>
<dbReference type="SUPFAM" id="SSF102588">
    <property type="entry name" value="LmbE-like"/>
    <property type="match status" value="1"/>
</dbReference>
<evidence type="ECO:0000313" key="4">
    <source>
        <dbReference type="Proteomes" id="UP000600080"/>
    </source>
</evidence>
<dbReference type="Gene3D" id="3.40.50.10320">
    <property type="entry name" value="LmbE-like"/>
    <property type="match status" value="1"/>
</dbReference>
<reference evidence="4" key="1">
    <citation type="journal article" date="2019" name="Int. J. Syst. Evol. Microbiol.">
        <title>The Global Catalogue of Microorganisms (GCM) 10K type strain sequencing project: providing services to taxonomists for standard genome sequencing and annotation.</title>
        <authorList>
            <consortium name="The Broad Institute Genomics Platform"/>
            <consortium name="The Broad Institute Genome Sequencing Center for Infectious Disease"/>
            <person name="Wu L."/>
            <person name="Ma J."/>
        </authorList>
    </citation>
    <scope>NUCLEOTIDE SEQUENCE [LARGE SCALE GENOMIC DNA]</scope>
    <source>
        <strain evidence="4">CGMCC 4.7323</strain>
    </source>
</reference>
<organism evidence="3 4">
    <name type="scientific">Streptomyces kronopolitis</name>
    <dbReference type="NCBI Taxonomy" id="1612435"/>
    <lineage>
        <taxon>Bacteria</taxon>
        <taxon>Bacillati</taxon>
        <taxon>Actinomycetota</taxon>
        <taxon>Actinomycetes</taxon>
        <taxon>Kitasatosporales</taxon>
        <taxon>Streptomycetaceae</taxon>
        <taxon>Streptomyces</taxon>
    </lineage>
</organism>
<evidence type="ECO:0000313" key="3">
    <source>
        <dbReference type="EMBL" id="GGN43257.1"/>
    </source>
</evidence>
<feature type="region of interest" description="Disordered" evidence="2">
    <location>
        <begin position="1"/>
        <end position="21"/>
    </location>
</feature>
<protein>
    <submittedName>
        <fullName evidence="3">Acetylglucosaminylphosphatidylinositol deacetylase</fullName>
    </submittedName>
</protein>
<keyword evidence="4" id="KW-1185">Reference proteome</keyword>
<proteinExistence type="predicted"/>
<dbReference type="Proteomes" id="UP000600080">
    <property type="component" value="Unassembled WGS sequence"/>
</dbReference>
<dbReference type="PANTHER" id="PTHR12993:SF29">
    <property type="entry name" value="BLR3841 PROTEIN"/>
    <property type="match status" value="1"/>
</dbReference>
<sequence length="253" mass="26660">MTTQGREPADPIQARGTDESEWRSWAGWDALPECALPTEGRAVVVAAHPDDEVLGFGGSISLLAAAGVELTVVSVTDGERSHPDSRAVTPESLARVRAEETRAALSELGAPGAEVIRLHVPDTDVAAHEDQVAAALTETLAGAVLCAAPWTGDIHADHEAAGRAARTAAGAVGVPCLLYPVWMWHWAHPDDSRVPWADAARITLPPTTLARKAAAINCFTSQISPLGPEPGDSAILPPEEIAHHLRTSEVVFR</sequence>
<dbReference type="InterPro" id="IPR024078">
    <property type="entry name" value="LmbE-like_dom_sf"/>
</dbReference>
<dbReference type="PANTHER" id="PTHR12993">
    <property type="entry name" value="N-ACETYLGLUCOSAMINYL-PHOSPHATIDYLINOSITOL DE-N-ACETYLASE-RELATED"/>
    <property type="match status" value="1"/>
</dbReference>
<name>A0ABQ2J9X5_9ACTN</name>
<dbReference type="EMBL" id="BMND01000008">
    <property type="protein sequence ID" value="GGN43257.1"/>
    <property type="molecule type" value="Genomic_DNA"/>
</dbReference>
<dbReference type="RefSeq" id="WP_189097625.1">
    <property type="nucleotide sequence ID" value="NZ_BMND01000008.1"/>
</dbReference>
<evidence type="ECO:0000256" key="1">
    <source>
        <dbReference type="ARBA" id="ARBA00022833"/>
    </source>
</evidence>
<keyword evidence="1" id="KW-0862">Zinc</keyword>